<keyword evidence="1" id="KW-0732">Signal</keyword>
<name>A0A2S0HSE3_9FLAO</name>
<sequence length="232" mass="27018">MRKRIVVYILLLVGSLFVTNAQETGEDDFGFWAMYFGTNRVSDAVSIHTEAQFRYYELASNFNQLLLRTGVNYHISDKAVVTLGYGYISTDPTFVEPDGEKNILEHRIYQQFVLRNSLGKFAIGHRYRLEQRFIDNPLSGNDTQHRARYLLRLTYPLSDNWFLTAYDEIFINLQEPVFGQNRLYGAVGYQANKDVSIQLGYLKNHFTGINFDRLQIGITWNTDLRKKDENTE</sequence>
<dbReference type="InterPro" id="IPR019619">
    <property type="entry name" value="DUF2490"/>
</dbReference>
<dbReference type="KEGG" id="aue:C5O00_00050"/>
<dbReference type="OrthoDB" id="1118734at2"/>
<evidence type="ECO:0000256" key="1">
    <source>
        <dbReference type="SAM" id="SignalP"/>
    </source>
</evidence>
<reference evidence="2 3" key="1">
    <citation type="submission" date="2018-02" db="EMBL/GenBank/DDBJ databases">
        <title>Genomic analysis of the strain RR4-38 isolated from a seawater recirculating aquaculture system.</title>
        <authorList>
            <person name="Kim Y.-S."/>
            <person name="Jang Y.H."/>
            <person name="Kim K.-H."/>
        </authorList>
    </citation>
    <scope>NUCLEOTIDE SEQUENCE [LARGE SCALE GENOMIC DNA]</scope>
    <source>
        <strain evidence="2 3">RR4-38</strain>
    </source>
</reference>
<organism evidence="2 3">
    <name type="scientific">Pukyongia salina</name>
    <dbReference type="NCBI Taxonomy" id="2094025"/>
    <lineage>
        <taxon>Bacteria</taxon>
        <taxon>Pseudomonadati</taxon>
        <taxon>Bacteroidota</taxon>
        <taxon>Flavobacteriia</taxon>
        <taxon>Flavobacteriales</taxon>
        <taxon>Flavobacteriaceae</taxon>
        <taxon>Pukyongia</taxon>
    </lineage>
</organism>
<evidence type="ECO:0000313" key="2">
    <source>
        <dbReference type="EMBL" id="AVI49639.1"/>
    </source>
</evidence>
<dbReference type="EMBL" id="CP027062">
    <property type="protein sequence ID" value="AVI49639.1"/>
    <property type="molecule type" value="Genomic_DNA"/>
</dbReference>
<feature type="signal peptide" evidence="1">
    <location>
        <begin position="1"/>
        <end position="21"/>
    </location>
</feature>
<gene>
    <name evidence="2" type="ORF">C5O00_00050</name>
</gene>
<accession>A0A2S0HSE3</accession>
<dbReference type="Proteomes" id="UP000238442">
    <property type="component" value="Chromosome"/>
</dbReference>
<protein>
    <submittedName>
        <fullName evidence="2">DUF2490 domain-containing protein</fullName>
    </submittedName>
</protein>
<feature type="chain" id="PRO_5015404186" evidence="1">
    <location>
        <begin position="22"/>
        <end position="232"/>
    </location>
</feature>
<keyword evidence="3" id="KW-1185">Reference proteome</keyword>
<dbReference type="RefSeq" id="WP_105213812.1">
    <property type="nucleotide sequence ID" value="NZ_CP027062.1"/>
</dbReference>
<proteinExistence type="predicted"/>
<dbReference type="AlphaFoldDB" id="A0A2S0HSE3"/>
<evidence type="ECO:0000313" key="3">
    <source>
        <dbReference type="Proteomes" id="UP000238442"/>
    </source>
</evidence>
<dbReference type="Pfam" id="PF10677">
    <property type="entry name" value="DUF2490"/>
    <property type="match status" value="1"/>
</dbReference>